<dbReference type="EMBL" id="JACHLJ010000001">
    <property type="protein sequence ID" value="MBB5770867.1"/>
    <property type="molecule type" value="Genomic_DNA"/>
</dbReference>
<sequence length="79" mass="8760">MNAIIPFPDRAGHDLLKDTSVGVASISRKVDRIIEDHTPHAQAARLTVRFAVLAARDRMTKSELLNALRDLTEEVEAQP</sequence>
<proteinExistence type="predicted"/>
<dbReference type="RefSeq" id="WP_184278466.1">
    <property type="nucleotide sequence ID" value="NZ_JACHLJ010000001.1"/>
</dbReference>
<dbReference type="AlphaFoldDB" id="A0A7W9FSN4"/>
<evidence type="ECO:0000313" key="2">
    <source>
        <dbReference type="Proteomes" id="UP000556201"/>
    </source>
</evidence>
<accession>A0A7W9FSN4</accession>
<name>A0A7W9FSN4_BREVE</name>
<evidence type="ECO:0000313" key="1">
    <source>
        <dbReference type="EMBL" id="MBB5770867.1"/>
    </source>
</evidence>
<protein>
    <submittedName>
        <fullName evidence="1">Uncharacterized protein</fullName>
    </submittedName>
</protein>
<reference evidence="1 2" key="1">
    <citation type="submission" date="2020-08" db="EMBL/GenBank/DDBJ databases">
        <title>Functional genomics of gut bacteria from endangered species of beetles.</title>
        <authorList>
            <person name="Carlos-Shanley C."/>
        </authorList>
    </citation>
    <scope>NUCLEOTIDE SEQUENCE [LARGE SCALE GENOMIC DNA]</scope>
    <source>
        <strain evidence="1 2">S00192</strain>
    </source>
</reference>
<dbReference type="Proteomes" id="UP000556201">
    <property type="component" value="Unassembled WGS sequence"/>
</dbReference>
<gene>
    <name evidence="1" type="ORF">HNP47_000836</name>
</gene>
<organism evidence="1 2">
    <name type="scientific">Brevundimonas vesicularis</name>
    <name type="common">Pseudomonas vesicularis</name>
    <dbReference type="NCBI Taxonomy" id="41276"/>
    <lineage>
        <taxon>Bacteria</taxon>
        <taxon>Pseudomonadati</taxon>
        <taxon>Pseudomonadota</taxon>
        <taxon>Alphaproteobacteria</taxon>
        <taxon>Caulobacterales</taxon>
        <taxon>Caulobacteraceae</taxon>
        <taxon>Brevundimonas</taxon>
    </lineage>
</organism>
<comment type="caution">
    <text evidence="1">The sequence shown here is derived from an EMBL/GenBank/DDBJ whole genome shotgun (WGS) entry which is preliminary data.</text>
</comment>